<dbReference type="AlphaFoldDB" id="A0AAW2GHR8"/>
<accession>A0AAW2GHR8</accession>
<name>A0AAW2GHR8_9HYME</name>
<comment type="caution">
    <text evidence="2">The sequence shown here is derived from an EMBL/GenBank/DDBJ whole genome shotgun (WGS) entry which is preliminary data.</text>
</comment>
<dbReference type="EMBL" id="JADYXP020000004">
    <property type="protein sequence ID" value="KAL0127205.1"/>
    <property type="molecule type" value="Genomic_DNA"/>
</dbReference>
<dbReference type="Proteomes" id="UP001430953">
    <property type="component" value="Unassembled WGS sequence"/>
</dbReference>
<keyword evidence="1" id="KW-0472">Membrane</keyword>
<keyword evidence="1" id="KW-1133">Transmembrane helix</keyword>
<sequence length="129" mass="16033">MSKARKYLFEFLPSIKIPRHHRQQFGHDSPRYIHGTIHAYAPTSYRQYIYRRNIYIYIHIYIIYFILYQDIVVDKFVLFVLFVSFWRTFLRTVTREIRIVFRRKRAHADTRTRLHSNTHTDTHVYTDYQ</sequence>
<evidence type="ECO:0000313" key="2">
    <source>
        <dbReference type="EMBL" id="KAL0127205.1"/>
    </source>
</evidence>
<feature type="transmembrane region" description="Helical" evidence="1">
    <location>
        <begin position="54"/>
        <end position="71"/>
    </location>
</feature>
<feature type="transmembrane region" description="Helical" evidence="1">
    <location>
        <begin position="77"/>
        <end position="94"/>
    </location>
</feature>
<keyword evidence="3" id="KW-1185">Reference proteome</keyword>
<keyword evidence="1" id="KW-0812">Transmembrane</keyword>
<gene>
    <name evidence="2" type="ORF">PUN28_005479</name>
</gene>
<evidence type="ECO:0000256" key="1">
    <source>
        <dbReference type="SAM" id="Phobius"/>
    </source>
</evidence>
<evidence type="ECO:0000313" key="3">
    <source>
        <dbReference type="Proteomes" id="UP001430953"/>
    </source>
</evidence>
<organism evidence="2 3">
    <name type="scientific">Cardiocondyla obscurior</name>
    <dbReference type="NCBI Taxonomy" id="286306"/>
    <lineage>
        <taxon>Eukaryota</taxon>
        <taxon>Metazoa</taxon>
        <taxon>Ecdysozoa</taxon>
        <taxon>Arthropoda</taxon>
        <taxon>Hexapoda</taxon>
        <taxon>Insecta</taxon>
        <taxon>Pterygota</taxon>
        <taxon>Neoptera</taxon>
        <taxon>Endopterygota</taxon>
        <taxon>Hymenoptera</taxon>
        <taxon>Apocrita</taxon>
        <taxon>Aculeata</taxon>
        <taxon>Formicoidea</taxon>
        <taxon>Formicidae</taxon>
        <taxon>Myrmicinae</taxon>
        <taxon>Cardiocondyla</taxon>
    </lineage>
</organism>
<protein>
    <submittedName>
        <fullName evidence="2">Uncharacterized protein</fullName>
    </submittedName>
</protein>
<proteinExistence type="predicted"/>
<reference evidence="2 3" key="1">
    <citation type="submission" date="2023-03" db="EMBL/GenBank/DDBJ databases">
        <title>High recombination rates correlate with genetic variation in Cardiocondyla obscurior ants.</title>
        <authorList>
            <person name="Errbii M."/>
        </authorList>
    </citation>
    <scope>NUCLEOTIDE SEQUENCE [LARGE SCALE GENOMIC DNA]</scope>
    <source>
        <strain evidence="2">Alpha-2009</strain>
        <tissue evidence="2">Whole body</tissue>
    </source>
</reference>